<gene>
    <name evidence="3" type="ORF">JOE42_001520</name>
</gene>
<evidence type="ECO:0008006" key="5">
    <source>
        <dbReference type="Google" id="ProtNLM"/>
    </source>
</evidence>
<feature type="region of interest" description="Disordered" evidence="1">
    <location>
        <begin position="1"/>
        <end position="25"/>
    </location>
</feature>
<dbReference type="Proteomes" id="UP000703038">
    <property type="component" value="Unassembled WGS sequence"/>
</dbReference>
<dbReference type="RefSeq" id="WP_204867657.1">
    <property type="nucleotide sequence ID" value="NZ_JAFBBK010000001.1"/>
</dbReference>
<proteinExistence type="predicted"/>
<organism evidence="3 4">
    <name type="scientific">Rhodococcoides corynebacterioides</name>
    <dbReference type="NCBI Taxonomy" id="53972"/>
    <lineage>
        <taxon>Bacteria</taxon>
        <taxon>Bacillati</taxon>
        <taxon>Actinomycetota</taxon>
        <taxon>Actinomycetes</taxon>
        <taxon>Mycobacteriales</taxon>
        <taxon>Nocardiaceae</taxon>
        <taxon>Rhodococcoides</taxon>
    </lineage>
</organism>
<evidence type="ECO:0000256" key="1">
    <source>
        <dbReference type="SAM" id="MobiDB-lite"/>
    </source>
</evidence>
<name>A0ABS2KS62_9NOCA</name>
<feature type="compositionally biased region" description="Basic and acidic residues" evidence="1">
    <location>
        <begin position="1"/>
        <end position="15"/>
    </location>
</feature>
<keyword evidence="4" id="KW-1185">Reference proteome</keyword>
<protein>
    <recommendedName>
        <fullName evidence="5">DUF3093 domain-containing protein</fullName>
    </recommendedName>
</protein>
<dbReference type="InterPro" id="IPR021443">
    <property type="entry name" value="DUF3093"/>
</dbReference>
<feature type="transmembrane region" description="Helical" evidence="2">
    <location>
        <begin position="39"/>
        <end position="60"/>
    </location>
</feature>
<keyword evidence="2" id="KW-0472">Membrane</keyword>
<dbReference type="EMBL" id="JAFBBK010000001">
    <property type="protein sequence ID" value="MBM7414787.1"/>
    <property type="molecule type" value="Genomic_DNA"/>
</dbReference>
<evidence type="ECO:0000256" key="2">
    <source>
        <dbReference type="SAM" id="Phobius"/>
    </source>
</evidence>
<keyword evidence="2" id="KW-1133">Transmembrane helix</keyword>
<keyword evidence="2" id="KW-0812">Transmembrane</keyword>
<sequence>MSDAAPRETSADHATRTSGTAHDGGGETVVYSERLRVPVWYWVAAIGVAAILSAEVHMGSPGVMAWLPYMVLVPFAIWVVTYLGRMRVDVTEQNGERMLHAGKARLPASVIDRVAVVPGTAKSAALGRQLDPSAFVQHRSWVKPMVLVVLDDENDPTPYWLVSTRNPDAVAAALTPQPPTS</sequence>
<comment type="caution">
    <text evidence="3">The sequence shown here is derived from an EMBL/GenBank/DDBJ whole genome shotgun (WGS) entry which is preliminary data.</text>
</comment>
<accession>A0ABS2KS62</accession>
<dbReference type="Pfam" id="PF11292">
    <property type="entry name" value="DUF3093"/>
    <property type="match status" value="1"/>
</dbReference>
<feature type="transmembrane region" description="Helical" evidence="2">
    <location>
        <begin position="66"/>
        <end position="84"/>
    </location>
</feature>
<reference evidence="3 4" key="1">
    <citation type="submission" date="2021-01" db="EMBL/GenBank/DDBJ databases">
        <title>Genomics of switchgrass bacterial isolates.</title>
        <authorList>
            <person name="Shade A."/>
        </authorList>
    </citation>
    <scope>NUCLEOTIDE SEQUENCE [LARGE SCALE GENOMIC DNA]</scope>
    <source>
        <strain evidence="3 4">PvP111</strain>
    </source>
</reference>
<evidence type="ECO:0000313" key="4">
    <source>
        <dbReference type="Proteomes" id="UP000703038"/>
    </source>
</evidence>
<evidence type="ECO:0000313" key="3">
    <source>
        <dbReference type="EMBL" id="MBM7414787.1"/>
    </source>
</evidence>